<comment type="similarity">
    <text evidence="2">Belongs to the Tom7 family.</text>
</comment>
<evidence type="ECO:0000256" key="5">
    <source>
        <dbReference type="ARBA" id="ARBA00022787"/>
    </source>
</evidence>
<reference evidence="10 11" key="1">
    <citation type="submission" date="2016-07" db="EMBL/GenBank/DDBJ databases">
        <title>Pervasive Adenine N6-methylation of Active Genes in Fungi.</title>
        <authorList>
            <consortium name="DOE Joint Genome Institute"/>
            <person name="Mondo S.J."/>
            <person name="Dannebaum R.O."/>
            <person name="Kuo R.C."/>
            <person name="Labutti K."/>
            <person name="Haridas S."/>
            <person name="Kuo A."/>
            <person name="Salamov A."/>
            <person name="Ahrendt S.R."/>
            <person name="Lipzen A."/>
            <person name="Sullivan W."/>
            <person name="Andreopoulos W.B."/>
            <person name="Clum A."/>
            <person name="Lindquist E."/>
            <person name="Daum C."/>
            <person name="Ramamoorthy G.K."/>
            <person name="Gryganskyi A."/>
            <person name="Culley D."/>
            <person name="Magnuson J.K."/>
            <person name="James T.Y."/>
            <person name="O'Malley M.A."/>
            <person name="Stajich J.E."/>
            <person name="Spatafora J.W."/>
            <person name="Visel A."/>
            <person name="Grigoriev I.V."/>
        </authorList>
    </citation>
    <scope>NUCLEOTIDE SEQUENCE [LARGE SCALE GENOMIC DNA]</scope>
    <source>
        <strain evidence="10 11">PL171</strain>
    </source>
</reference>
<evidence type="ECO:0000256" key="2">
    <source>
        <dbReference type="ARBA" id="ARBA00010917"/>
    </source>
</evidence>
<dbReference type="GO" id="GO:0045040">
    <property type="term" value="P:protein insertion into mitochondrial outer membrane"/>
    <property type="evidence" value="ECO:0007669"/>
    <property type="project" value="TreeGrafter"/>
</dbReference>
<keyword evidence="8" id="KW-0496">Mitochondrion</keyword>
<comment type="caution">
    <text evidence="10">The sequence shown here is derived from an EMBL/GenBank/DDBJ whole genome shotgun (WGS) entry which is preliminary data.</text>
</comment>
<protein>
    <submittedName>
        <fullName evidence="10">Tom7-domain-containing protein</fullName>
    </submittedName>
</protein>
<dbReference type="PANTHER" id="PTHR34944:SF2">
    <property type="entry name" value="MITOCHONDRIAL IMPORT RECEPTOR SUBUNIT TOM7"/>
    <property type="match status" value="1"/>
</dbReference>
<name>A0A1Y2HUD2_9FUNG</name>
<sequence length="51" mass="5917">MFSEETKDRIVRLTEVVKKIVHVGYIPFILYIGMTRSNPRPALIRLISPFA</sequence>
<keyword evidence="3" id="KW-0813">Transport</keyword>
<dbReference type="PANTHER" id="PTHR34944">
    <property type="entry name" value="MITOCHONDRIAL IMPORT RECEPTOR SUBUNIT TOM7"/>
    <property type="match status" value="1"/>
</dbReference>
<dbReference type="EMBL" id="MCFL01000009">
    <property type="protein sequence ID" value="ORZ38218.1"/>
    <property type="molecule type" value="Genomic_DNA"/>
</dbReference>
<evidence type="ECO:0000256" key="6">
    <source>
        <dbReference type="ARBA" id="ARBA00022927"/>
    </source>
</evidence>
<dbReference type="GO" id="GO:0005742">
    <property type="term" value="C:mitochondrial outer membrane translocase complex"/>
    <property type="evidence" value="ECO:0007669"/>
    <property type="project" value="InterPro"/>
</dbReference>
<evidence type="ECO:0000313" key="11">
    <source>
        <dbReference type="Proteomes" id="UP000193411"/>
    </source>
</evidence>
<evidence type="ECO:0000256" key="7">
    <source>
        <dbReference type="ARBA" id="ARBA00022989"/>
    </source>
</evidence>
<dbReference type="AlphaFoldDB" id="A0A1Y2HUD2"/>
<dbReference type="GO" id="GO:0030150">
    <property type="term" value="P:protein import into mitochondrial matrix"/>
    <property type="evidence" value="ECO:0007669"/>
    <property type="project" value="InterPro"/>
</dbReference>
<keyword evidence="5" id="KW-1000">Mitochondrion outer membrane</keyword>
<comment type="subcellular location">
    <subcellularLocation>
        <location evidence="1">Mitochondrion outer membrane</location>
        <topology evidence="1">Single-pass membrane protein</topology>
    </subcellularLocation>
</comment>
<dbReference type="OrthoDB" id="284357at2759"/>
<gene>
    <name evidence="10" type="ORF">BCR44DRAFT_34018</name>
</gene>
<proteinExistence type="inferred from homology"/>
<keyword evidence="6" id="KW-0653">Protein transport</keyword>
<keyword evidence="9" id="KW-0472">Membrane</keyword>
<dbReference type="STRING" id="765915.A0A1Y2HUD2"/>
<evidence type="ECO:0000256" key="9">
    <source>
        <dbReference type="ARBA" id="ARBA00023136"/>
    </source>
</evidence>
<keyword evidence="4" id="KW-0812">Transmembrane</keyword>
<dbReference type="Proteomes" id="UP000193411">
    <property type="component" value="Unassembled WGS sequence"/>
</dbReference>
<organism evidence="10 11">
    <name type="scientific">Catenaria anguillulae PL171</name>
    <dbReference type="NCBI Taxonomy" id="765915"/>
    <lineage>
        <taxon>Eukaryota</taxon>
        <taxon>Fungi</taxon>
        <taxon>Fungi incertae sedis</taxon>
        <taxon>Blastocladiomycota</taxon>
        <taxon>Blastocladiomycetes</taxon>
        <taxon>Blastocladiales</taxon>
        <taxon>Catenariaceae</taxon>
        <taxon>Catenaria</taxon>
    </lineage>
</organism>
<evidence type="ECO:0000256" key="8">
    <source>
        <dbReference type="ARBA" id="ARBA00023128"/>
    </source>
</evidence>
<evidence type="ECO:0000256" key="1">
    <source>
        <dbReference type="ARBA" id="ARBA00004572"/>
    </source>
</evidence>
<dbReference type="InterPro" id="IPR012621">
    <property type="entry name" value="Tom7"/>
</dbReference>
<keyword evidence="11" id="KW-1185">Reference proteome</keyword>
<evidence type="ECO:0000256" key="3">
    <source>
        <dbReference type="ARBA" id="ARBA00022448"/>
    </source>
</evidence>
<keyword evidence="7" id="KW-1133">Transmembrane helix</keyword>
<accession>A0A1Y2HUD2</accession>
<evidence type="ECO:0000256" key="4">
    <source>
        <dbReference type="ARBA" id="ARBA00022692"/>
    </source>
</evidence>
<dbReference type="Pfam" id="PF08038">
    <property type="entry name" value="Tom7"/>
    <property type="match status" value="1"/>
</dbReference>
<evidence type="ECO:0000313" key="10">
    <source>
        <dbReference type="EMBL" id="ORZ38218.1"/>
    </source>
</evidence>